<protein>
    <submittedName>
        <fullName evidence="1">Asp23/Gls24 family envelope stress response protein</fullName>
    </submittedName>
</protein>
<evidence type="ECO:0000313" key="1">
    <source>
        <dbReference type="EMBL" id="MFD1846853.1"/>
    </source>
</evidence>
<dbReference type="EMBL" id="JBHUGA010000030">
    <property type="protein sequence ID" value="MFD1846853.1"/>
    <property type="molecule type" value="Genomic_DNA"/>
</dbReference>
<sequence>MSNEFPDPGCGHSLDELDEYLRTGQSAAEQHYLRCPECQAGLAGLRSLHRLSGLLSAADTEQAGSADEPWLQSILGNLRLEMRSGRSVPLASEHPEDDFFETEGSLLALIRRIGDDVDGATIGKCRLHGDITTPGADVRVEVNVTAFFGYPLPAMIESLRTRIAAMITTHSELNLTSVDVTVTDVHEHVSPDRKGEVNE</sequence>
<comment type="caution">
    <text evidence="1">The sequence shown here is derived from an EMBL/GenBank/DDBJ whole genome shotgun (WGS) entry which is preliminary data.</text>
</comment>
<name>A0ABW4Q801_9MICC</name>
<dbReference type="Proteomes" id="UP001597307">
    <property type="component" value="Unassembled WGS sequence"/>
</dbReference>
<organism evidence="1 2">
    <name type="scientific">Arthrobacter flavus</name>
    <dbReference type="NCBI Taxonomy" id="95172"/>
    <lineage>
        <taxon>Bacteria</taxon>
        <taxon>Bacillati</taxon>
        <taxon>Actinomycetota</taxon>
        <taxon>Actinomycetes</taxon>
        <taxon>Micrococcales</taxon>
        <taxon>Micrococcaceae</taxon>
        <taxon>Arthrobacter</taxon>
    </lineage>
</organism>
<dbReference type="RefSeq" id="WP_343878346.1">
    <property type="nucleotide sequence ID" value="NZ_BAAAIJ010000013.1"/>
</dbReference>
<accession>A0ABW4Q801</accession>
<evidence type="ECO:0000313" key="2">
    <source>
        <dbReference type="Proteomes" id="UP001597307"/>
    </source>
</evidence>
<gene>
    <name evidence="1" type="ORF">ACFSFX_09610</name>
</gene>
<proteinExistence type="predicted"/>
<keyword evidence="2" id="KW-1185">Reference proteome</keyword>
<reference evidence="2" key="1">
    <citation type="journal article" date="2019" name="Int. J. Syst. Evol. Microbiol.">
        <title>The Global Catalogue of Microorganisms (GCM) 10K type strain sequencing project: providing services to taxonomists for standard genome sequencing and annotation.</title>
        <authorList>
            <consortium name="The Broad Institute Genomics Platform"/>
            <consortium name="The Broad Institute Genome Sequencing Center for Infectious Disease"/>
            <person name="Wu L."/>
            <person name="Ma J."/>
        </authorList>
    </citation>
    <scope>NUCLEOTIDE SEQUENCE [LARGE SCALE GENOMIC DNA]</scope>
    <source>
        <strain evidence="2">JCM 11496</strain>
    </source>
</reference>